<comment type="caution">
    <text evidence="1">The sequence shown here is derived from an EMBL/GenBank/DDBJ whole genome shotgun (WGS) entry which is preliminary data.</text>
</comment>
<dbReference type="AlphaFoldDB" id="A0A077QR21"/>
<reference evidence="1" key="1">
    <citation type="submission" date="2013-07" db="EMBL/GenBank/DDBJ databases">
        <title>Sub-species coevolution in mutualistic symbiosis.</title>
        <authorList>
            <person name="Murfin K."/>
            <person name="Klassen J."/>
            <person name="Lee M."/>
            <person name="Forst S."/>
            <person name="Stock P."/>
            <person name="Goodrich-Blair H."/>
        </authorList>
    </citation>
    <scope>NUCLEOTIDE SEQUENCE [LARGE SCALE GENOMIC DNA]</scope>
    <source>
        <strain evidence="1">Intermedium</strain>
    </source>
</reference>
<gene>
    <name evidence="1" type="ORF">XBI1_730003</name>
</gene>
<proteinExistence type="predicted"/>
<sequence length="44" mass="4954">MLCGTGLPTSPALLTTYKYGYAFYNETRSRQRSEQPPLLGGWDI</sequence>
<protein>
    <submittedName>
        <fullName evidence="1">Uncharacterized protein</fullName>
    </submittedName>
</protein>
<dbReference type="EMBL" id="CBTB010000283">
    <property type="protein sequence ID" value="CDH35016.1"/>
    <property type="molecule type" value="Genomic_DNA"/>
</dbReference>
<organism evidence="1">
    <name type="scientific">Xenorhabdus bovienii str. Intermedium</name>
    <dbReference type="NCBI Taxonomy" id="1379677"/>
    <lineage>
        <taxon>Bacteria</taxon>
        <taxon>Pseudomonadati</taxon>
        <taxon>Pseudomonadota</taxon>
        <taxon>Gammaproteobacteria</taxon>
        <taxon>Enterobacterales</taxon>
        <taxon>Morganellaceae</taxon>
        <taxon>Xenorhabdus</taxon>
    </lineage>
</organism>
<accession>A0A077QR21</accession>
<name>A0A077QR21_XENBV</name>
<dbReference type="HOGENOM" id="CLU_3223962_0_0_6"/>
<evidence type="ECO:0000313" key="1">
    <source>
        <dbReference type="EMBL" id="CDH35016.1"/>
    </source>
</evidence>
<dbReference type="Proteomes" id="UP000028480">
    <property type="component" value="Unassembled WGS sequence"/>
</dbReference>